<evidence type="ECO:0000256" key="4">
    <source>
        <dbReference type="ARBA" id="ARBA00022491"/>
    </source>
</evidence>
<evidence type="ECO:0000256" key="11">
    <source>
        <dbReference type="ARBA" id="ARBA00023015"/>
    </source>
</evidence>
<dbReference type="GO" id="GO:0016787">
    <property type="term" value="F:hydrolase activity"/>
    <property type="evidence" value="ECO:0007669"/>
    <property type="project" value="UniProtKB-KW"/>
</dbReference>
<evidence type="ECO:0000256" key="13">
    <source>
        <dbReference type="ARBA" id="ARBA00023242"/>
    </source>
</evidence>
<keyword evidence="9" id="KW-0862">Zinc</keyword>
<keyword evidence="18" id="KW-1185">Reference proteome</keyword>
<evidence type="ECO:0000256" key="5">
    <source>
        <dbReference type="ARBA" id="ARBA00022723"/>
    </source>
</evidence>
<keyword evidence="7 14" id="KW-0863">Zinc-finger</keyword>
<comment type="subcellular location">
    <subcellularLocation>
        <location evidence="2">Nucleus</location>
    </subcellularLocation>
</comment>
<evidence type="ECO:0000256" key="12">
    <source>
        <dbReference type="ARBA" id="ARBA00023163"/>
    </source>
</evidence>
<keyword evidence="4" id="KW-0678">Repressor</keyword>
<dbReference type="GO" id="GO:0005634">
    <property type="term" value="C:nucleus"/>
    <property type="evidence" value="ECO:0007669"/>
    <property type="project" value="UniProtKB-SubCell"/>
</dbReference>
<evidence type="ECO:0000256" key="14">
    <source>
        <dbReference type="PROSITE-ProRule" id="PRU00502"/>
    </source>
</evidence>
<comment type="similarity">
    <text evidence="3">Belongs to the histone deacetylase family. HD type 2 subfamily.</text>
</comment>
<evidence type="ECO:0000256" key="8">
    <source>
        <dbReference type="ARBA" id="ARBA00022801"/>
    </source>
</evidence>
<evidence type="ECO:0000256" key="1">
    <source>
        <dbReference type="ARBA" id="ARBA00001947"/>
    </source>
</evidence>
<dbReference type="Proteomes" id="UP000835052">
    <property type="component" value="Unassembled WGS sequence"/>
</dbReference>
<dbReference type="InterPro" id="IPR013083">
    <property type="entry name" value="Znf_RING/FYVE/PHD"/>
</dbReference>
<dbReference type="EMBL" id="CAJGYM010000020">
    <property type="protein sequence ID" value="CAD6191194.1"/>
    <property type="molecule type" value="Genomic_DNA"/>
</dbReference>
<comment type="caution">
    <text evidence="17">The sequence shown here is derived from an EMBL/GenBank/DDBJ whole genome shotgun (WGS) entry which is preliminary data.</text>
</comment>
<reference evidence="17" key="1">
    <citation type="submission" date="2020-10" db="EMBL/GenBank/DDBJ databases">
        <authorList>
            <person name="Kikuchi T."/>
        </authorList>
    </citation>
    <scope>NUCLEOTIDE SEQUENCE</scope>
    <source>
        <strain evidence="17">NKZ352</strain>
    </source>
</reference>
<dbReference type="FunFam" id="3.30.40.10:FF:000342">
    <property type="entry name" value="Histone deacetylase 6"/>
    <property type="match status" value="1"/>
</dbReference>
<dbReference type="OrthoDB" id="424012at2759"/>
<sequence length="132" mass="14709">MWNKENDEAGSSTNPEIPPELAMHTVVPLTTCPHLEQVQPLPEIGIDAHSVCTACHLGAEPWLCLTCYRAQCGRYVHEHALLHHLETAHPMALSLADLSVWCYPCEAYVHNEVLIPAKSSAHESKFGERMPF</sequence>
<keyword evidence="10" id="KW-0156">Chromatin regulator</keyword>
<evidence type="ECO:0000256" key="2">
    <source>
        <dbReference type="ARBA" id="ARBA00004123"/>
    </source>
</evidence>
<proteinExistence type="inferred from homology"/>
<accession>A0A8S1H6M9</accession>
<gene>
    <name evidence="17" type="ORF">CAUJ_LOCUS7113</name>
</gene>
<evidence type="ECO:0000313" key="18">
    <source>
        <dbReference type="Proteomes" id="UP000835052"/>
    </source>
</evidence>
<dbReference type="GO" id="GO:0008270">
    <property type="term" value="F:zinc ion binding"/>
    <property type="evidence" value="ECO:0007669"/>
    <property type="project" value="UniProtKB-KW"/>
</dbReference>
<dbReference type="PROSITE" id="PS50271">
    <property type="entry name" value="ZF_UBP"/>
    <property type="match status" value="1"/>
</dbReference>
<name>A0A8S1H6M9_9PELO</name>
<evidence type="ECO:0000256" key="15">
    <source>
        <dbReference type="SAM" id="MobiDB-lite"/>
    </source>
</evidence>
<keyword evidence="13" id="KW-0539">Nucleus</keyword>
<protein>
    <recommendedName>
        <fullName evidence="16">UBP-type domain-containing protein</fullName>
    </recommendedName>
</protein>
<feature type="region of interest" description="Disordered" evidence="15">
    <location>
        <begin position="1"/>
        <end position="20"/>
    </location>
</feature>
<keyword evidence="8" id="KW-0378">Hydrolase</keyword>
<comment type="cofactor">
    <cofactor evidence="1">
        <name>Zn(2+)</name>
        <dbReference type="ChEBI" id="CHEBI:29105"/>
    </cofactor>
</comment>
<evidence type="ECO:0000256" key="10">
    <source>
        <dbReference type="ARBA" id="ARBA00022853"/>
    </source>
</evidence>
<evidence type="ECO:0000313" key="17">
    <source>
        <dbReference type="EMBL" id="CAD6191194.1"/>
    </source>
</evidence>
<dbReference type="Pfam" id="PF02148">
    <property type="entry name" value="zf-UBP"/>
    <property type="match status" value="1"/>
</dbReference>
<dbReference type="AlphaFoldDB" id="A0A8S1H6M9"/>
<dbReference type="Gene3D" id="3.30.40.10">
    <property type="entry name" value="Zinc/RING finger domain, C3HC4 (zinc finger)"/>
    <property type="match status" value="1"/>
</dbReference>
<keyword evidence="12" id="KW-0804">Transcription</keyword>
<dbReference type="GO" id="GO:0006325">
    <property type="term" value="P:chromatin organization"/>
    <property type="evidence" value="ECO:0007669"/>
    <property type="project" value="UniProtKB-KW"/>
</dbReference>
<feature type="domain" description="UBP-type" evidence="16">
    <location>
        <begin position="30"/>
        <end position="128"/>
    </location>
</feature>
<keyword evidence="5" id="KW-0479">Metal-binding</keyword>
<evidence type="ECO:0000256" key="9">
    <source>
        <dbReference type="ARBA" id="ARBA00022833"/>
    </source>
</evidence>
<evidence type="ECO:0000256" key="7">
    <source>
        <dbReference type="ARBA" id="ARBA00022771"/>
    </source>
</evidence>
<dbReference type="SMART" id="SM00290">
    <property type="entry name" value="ZnF_UBP"/>
    <property type="match status" value="1"/>
</dbReference>
<evidence type="ECO:0000259" key="16">
    <source>
        <dbReference type="PROSITE" id="PS50271"/>
    </source>
</evidence>
<dbReference type="PANTHER" id="PTHR47665:SF1">
    <property type="entry name" value="HISTONE DEACETYLASE-LIKE PROTEIN"/>
    <property type="match status" value="1"/>
</dbReference>
<keyword evidence="6" id="KW-0677">Repeat</keyword>
<dbReference type="InterPro" id="IPR001607">
    <property type="entry name" value="Znf_UBP"/>
</dbReference>
<organism evidence="17 18">
    <name type="scientific">Caenorhabditis auriculariae</name>
    <dbReference type="NCBI Taxonomy" id="2777116"/>
    <lineage>
        <taxon>Eukaryota</taxon>
        <taxon>Metazoa</taxon>
        <taxon>Ecdysozoa</taxon>
        <taxon>Nematoda</taxon>
        <taxon>Chromadorea</taxon>
        <taxon>Rhabditida</taxon>
        <taxon>Rhabditina</taxon>
        <taxon>Rhabditomorpha</taxon>
        <taxon>Rhabditoidea</taxon>
        <taxon>Rhabditidae</taxon>
        <taxon>Peloderinae</taxon>
        <taxon>Caenorhabditis</taxon>
    </lineage>
</organism>
<dbReference type="PANTHER" id="PTHR47665">
    <property type="entry name" value="HISTONE DEACETYLASE-LIKE PROTEIN"/>
    <property type="match status" value="1"/>
</dbReference>
<evidence type="ECO:0000256" key="3">
    <source>
        <dbReference type="ARBA" id="ARBA00007738"/>
    </source>
</evidence>
<evidence type="ECO:0000256" key="6">
    <source>
        <dbReference type="ARBA" id="ARBA00022737"/>
    </source>
</evidence>
<keyword evidence="11" id="KW-0805">Transcription regulation</keyword>
<dbReference type="SUPFAM" id="SSF57850">
    <property type="entry name" value="RING/U-box"/>
    <property type="match status" value="1"/>
</dbReference>